<evidence type="ECO:0000313" key="2">
    <source>
        <dbReference type="Proteomes" id="UP000184514"/>
    </source>
</evidence>
<accession>A0A1L9P0F2</accession>
<comment type="caution">
    <text evidence="1">The sequence shown here is derived from an EMBL/GenBank/DDBJ whole genome shotgun (WGS) entry which is preliminary data.</text>
</comment>
<proteinExistence type="predicted"/>
<name>A0A1L9P0F2_9RHOB</name>
<dbReference type="Proteomes" id="UP000184514">
    <property type="component" value="Unassembled WGS sequence"/>
</dbReference>
<dbReference type="STRING" id="696762.PFRI_07330"/>
<gene>
    <name evidence="1" type="ORF">PFRI_07330</name>
</gene>
<reference evidence="1 2" key="1">
    <citation type="submission" date="2016-10" db="EMBL/GenBank/DDBJ databases">
        <title>Genome sequence of Planktotalea frisia SH6-1.</title>
        <authorList>
            <person name="Poehlein A."/>
            <person name="Bakenhus I."/>
            <person name="Voget S."/>
            <person name="Brinkhoff T."/>
            <person name="Simon M."/>
        </authorList>
    </citation>
    <scope>NUCLEOTIDE SEQUENCE [LARGE SCALE GENOMIC DNA]</scope>
    <source>
        <strain evidence="1 2">SH6-1</strain>
    </source>
</reference>
<protein>
    <submittedName>
        <fullName evidence="1">Uncharacterized protein</fullName>
    </submittedName>
</protein>
<evidence type="ECO:0000313" key="1">
    <source>
        <dbReference type="EMBL" id="OJI95025.1"/>
    </source>
</evidence>
<dbReference type="EMBL" id="MLCB01000064">
    <property type="protein sequence ID" value="OJI95025.1"/>
    <property type="molecule type" value="Genomic_DNA"/>
</dbReference>
<dbReference type="AlphaFoldDB" id="A0A1L9P0F2"/>
<sequence length="91" mass="10035">MLPVDWLTECVVPRASCDLSEAARQALIVELGSGFFNLGTEWSLFNDQITSLDEIWEFDSPGEYWESFCGSSGIALVRGPKVIAAITCEMN</sequence>
<organism evidence="1 2">
    <name type="scientific">Planktotalea frisia</name>
    <dbReference type="NCBI Taxonomy" id="696762"/>
    <lineage>
        <taxon>Bacteria</taxon>
        <taxon>Pseudomonadati</taxon>
        <taxon>Pseudomonadota</taxon>
        <taxon>Alphaproteobacteria</taxon>
        <taxon>Rhodobacterales</taxon>
        <taxon>Paracoccaceae</taxon>
        <taxon>Planktotalea</taxon>
    </lineage>
</organism>
<keyword evidence="2" id="KW-1185">Reference proteome</keyword>